<dbReference type="GeneID" id="27354515"/>
<protein>
    <submittedName>
        <fullName evidence="2">Uncharacterized protein</fullName>
    </submittedName>
</protein>
<dbReference type="Pfam" id="PF00797">
    <property type="entry name" value="Acetyltransf_2"/>
    <property type="match status" value="1"/>
</dbReference>
<comment type="similarity">
    <text evidence="1">Belongs to the arylamine N-acetyltransferase family.</text>
</comment>
<dbReference type="PANTHER" id="PTHR11786">
    <property type="entry name" value="N-HYDROXYARYLAMINE O-ACETYLTRANSFERASE"/>
    <property type="match status" value="1"/>
</dbReference>
<keyword evidence="3" id="KW-1185">Reference proteome</keyword>
<reference evidence="2 3" key="1">
    <citation type="submission" date="2015-01" db="EMBL/GenBank/DDBJ databases">
        <title>The Genome Sequence of Exophiala oligosperma CBS72588.</title>
        <authorList>
            <consortium name="The Broad Institute Genomics Platform"/>
            <person name="Cuomo C."/>
            <person name="de Hoog S."/>
            <person name="Gorbushina A."/>
            <person name="Stielow B."/>
            <person name="Teixiera M."/>
            <person name="Abouelleil A."/>
            <person name="Chapman S.B."/>
            <person name="Priest M."/>
            <person name="Young S.K."/>
            <person name="Wortman J."/>
            <person name="Nusbaum C."/>
            <person name="Birren B."/>
        </authorList>
    </citation>
    <scope>NUCLEOTIDE SEQUENCE [LARGE SCALE GENOMIC DNA]</scope>
    <source>
        <strain evidence="2 3">CBS 72588</strain>
    </source>
</reference>
<dbReference type="Proteomes" id="UP000053342">
    <property type="component" value="Unassembled WGS sequence"/>
</dbReference>
<name>A0A0D2CAB4_9EURO</name>
<evidence type="ECO:0000313" key="3">
    <source>
        <dbReference type="Proteomes" id="UP000053342"/>
    </source>
</evidence>
<gene>
    <name evidence="2" type="ORF">PV06_02441</name>
</gene>
<dbReference type="RefSeq" id="XP_016267022.1">
    <property type="nucleotide sequence ID" value="XM_016403125.1"/>
</dbReference>
<dbReference type="AlphaFoldDB" id="A0A0D2CAB4"/>
<dbReference type="EMBL" id="KN847333">
    <property type="protein sequence ID" value="KIW46807.1"/>
    <property type="molecule type" value="Genomic_DNA"/>
</dbReference>
<dbReference type="PANTHER" id="PTHR11786:SF0">
    <property type="entry name" value="ARYLAMINE N-ACETYLTRANSFERASE 4-RELATED"/>
    <property type="match status" value="1"/>
</dbReference>
<evidence type="ECO:0000313" key="2">
    <source>
        <dbReference type="EMBL" id="KIW46807.1"/>
    </source>
</evidence>
<dbReference type="InterPro" id="IPR038765">
    <property type="entry name" value="Papain-like_cys_pep_sf"/>
</dbReference>
<dbReference type="EMBL" id="KN847333">
    <property type="protein sequence ID" value="KIW46805.1"/>
    <property type="molecule type" value="Genomic_DNA"/>
</dbReference>
<dbReference type="RefSeq" id="XP_016267021.1">
    <property type="nucleotide sequence ID" value="XM_016403124.1"/>
</dbReference>
<dbReference type="InterPro" id="IPR001447">
    <property type="entry name" value="Arylamine_N-AcTrfase"/>
</dbReference>
<proteinExistence type="inferred from homology"/>
<dbReference type="EMBL" id="KN847333">
    <property type="protein sequence ID" value="KIW46806.1"/>
    <property type="molecule type" value="Genomic_DNA"/>
</dbReference>
<organism evidence="2 3">
    <name type="scientific">Exophiala oligosperma</name>
    <dbReference type="NCBI Taxonomy" id="215243"/>
    <lineage>
        <taxon>Eukaryota</taxon>
        <taxon>Fungi</taxon>
        <taxon>Dikarya</taxon>
        <taxon>Ascomycota</taxon>
        <taxon>Pezizomycotina</taxon>
        <taxon>Eurotiomycetes</taxon>
        <taxon>Chaetothyriomycetidae</taxon>
        <taxon>Chaetothyriales</taxon>
        <taxon>Herpotrichiellaceae</taxon>
        <taxon>Exophiala</taxon>
    </lineage>
</organism>
<sequence length="342" mass="38270">MLPDEHELSYRPTYTRDQLALYVSCIAPDPSYTLSTLEAEIKADPLAALSTLQLRQMAFNPWGNVALHYSWHRTLSLDPEALFHKIVERKLGGYCMENNAFFSTILRSLGYQLYVTGARISYSLEGGANPHGFAGWQHEVILVTINGQKYLADVGFGSQPLIDAIPLVKPTAPDFSDARVYPSVPGAECRLVYRAIAPNTDPTQRLWVFETRNASKPEWAAGYCFNELEWLPGDFEIINYRTSMDPSSWFTHRLVLAKILVDEKRLKPTGTVTLNGGKIERRLGAEYGGKGGKEVVVDAKTEKDRIVGLRTWFNVVLHPDEERGIKGMASEIAEPFQVSTDA</sequence>
<dbReference type="GO" id="GO:0016407">
    <property type="term" value="F:acetyltransferase activity"/>
    <property type="evidence" value="ECO:0007669"/>
    <property type="project" value="InterPro"/>
</dbReference>
<dbReference type="InterPro" id="IPR053710">
    <property type="entry name" value="Arylamine_NAT_domain_sf"/>
</dbReference>
<evidence type="ECO:0000256" key="1">
    <source>
        <dbReference type="ARBA" id="ARBA00006547"/>
    </source>
</evidence>
<dbReference type="STRING" id="215243.A0A0D2CAB4"/>
<accession>A0A0D2CAB4</accession>
<dbReference type="OrthoDB" id="10260017at2759"/>
<dbReference type="RefSeq" id="XP_016267023.1">
    <property type="nucleotide sequence ID" value="XM_016403126.1"/>
</dbReference>
<dbReference type="VEuPathDB" id="FungiDB:PV06_02441"/>
<dbReference type="Gene3D" id="3.30.2140.20">
    <property type="match status" value="1"/>
</dbReference>
<dbReference type="SUPFAM" id="SSF54001">
    <property type="entry name" value="Cysteine proteinases"/>
    <property type="match status" value="1"/>
</dbReference>
<dbReference type="HOGENOM" id="CLU_049918_2_0_1"/>